<feature type="compositionally biased region" description="Basic and acidic residues" evidence="2">
    <location>
        <begin position="269"/>
        <end position="282"/>
    </location>
</feature>
<dbReference type="GO" id="GO:0071014">
    <property type="term" value="C:post-mRNA release spliceosomal complex"/>
    <property type="evidence" value="ECO:0007669"/>
    <property type="project" value="TreeGrafter"/>
</dbReference>
<protein>
    <recommendedName>
        <fullName evidence="7">CWF19-like protein 2</fullName>
    </recommendedName>
</protein>
<sequence length="931" mass="108708">MAAPIAFESSWKKKELKEQIQENREKYINKLKIKHGKEERKREQAHIRGEDVWMLDSVTERLEEEKRGLEKAMKKKKKEKKHKKDKKKHKNKKKRKKNDNSSSESDTAEEKEIWSEKATISKAETSIIKGPNLQRDSWMLDPLSDFGAFPSITKTEFNEQRQKEKDTDKTVDEKTKQMFEEPGQHERELNPYWKEGGTGLPEEVPSKKKKTSTISVDIAAGDGGADWWQRAHQRCVEQAKEQGKTLEDVAADRYGSLKNLEAMLAAATKNERKLKISERQSDYGRYSKKYDSSNRMYNDQSRERASTKRQSFRRPDVDNKLDDVPRTDNEHHPSYQSSPSRWKKQGFHEPTDELSTKSESTERKRRFIRPEEDTDRYQKRKSEYERQWSTPRWKKEHSSESRHTEDCKGRINERDNSRDREHSRNKERWTSEHNRECKEAERYRKRKDEGRDLERNRKAIKSETNQSEDDKCKMDTKKELGKCSTSGSSSTEDSSSSSSSENEAESESSNIIESAPKILTEQELNELGAKMVKAELMGNEELAAQIKAEIQECRKVKEMHVKSHPPTDKMKLTKEKNTEEVLLTMTDRYGNVRPIPAREHDDSGGRQRKQKIKTHSQGGSRERYFHDDDNKDLKSLVEQERLGTAEDSNYQFIKLAGKAFGGRQGLEDMDEVFMEGASKKTSDAKLELKERSQAIAEHRKMSAAMERCQFCFDKVPKHLIIAIGLKVYLCLPNHRSITEGHCLIVPMQHLTQSTCIDEDIFEEIQVFRRALTKMYETHNLDCVFMETCKDLHRQQHMVIECIPLPRELGDVAPIYFKKAIQESESEWSQNKKVVDLNKKNIRNAVPKGFPYFAVNFGLQSGFAHVIEEEKSFPYYFGREILGGMLDLEPALWRKPHRENFDEQRKKVLAFANWWKPVDWTQKLKDVTDSDQ</sequence>
<evidence type="ECO:0008006" key="7">
    <source>
        <dbReference type="Google" id="ProtNLM"/>
    </source>
</evidence>
<feature type="domain" description="Cwf19-like protein C-terminal" evidence="3">
    <location>
        <begin position="826"/>
        <end position="920"/>
    </location>
</feature>
<dbReference type="Pfam" id="PF04677">
    <property type="entry name" value="CwfJ_C_1"/>
    <property type="match status" value="1"/>
</dbReference>
<dbReference type="Proteomes" id="UP001208570">
    <property type="component" value="Unassembled WGS sequence"/>
</dbReference>
<dbReference type="EMBL" id="JAODUP010000015">
    <property type="protein sequence ID" value="KAK2168653.1"/>
    <property type="molecule type" value="Genomic_DNA"/>
</dbReference>
<feature type="compositionally biased region" description="Basic and acidic residues" evidence="2">
    <location>
        <begin position="596"/>
        <end position="605"/>
    </location>
</feature>
<dbReference type="PANTHER" id="PTHR12072">
    <property type="entry name" value="CWF19, CELL CYCLE CONTROL PROTEIN"/>
    <property type="match status" value="1"/>
</dbReference>
<keyword evidence="6" id="KW-1185">Reference proteome</keyword>
<feature type="compositionally biased region" description="Basic residues" evidence="2">
    <location>
        <begin position="73"/>
        <end position="97"/>
    </location>
</feature>
<evidence type="ECO:0000259" key="4">
    <source>
        <dbReference type="Pfam" id="PF04677"/>
    </source>
</evidence>
<dbReference type="Pfam" id="PF04676">
    <property type="entry name" value="CwfJ_C_2"/>
    <property type="match status" value="1"/>
</dbReference>
<gene>
    <name evidence="5" type="ORF">LSH36_15g12052</name>
</gene>
<feature type="compositionally biased region" description="Basic and acidic residues" evidence="2">
    <location>
        <begin position="396"/>
        <end position="461"/>
    </location>
</feature>
<feature type="region of interest" description="Disordered" evidence="2">
    <location>
        <begin position="64"/>
        <end position="213"/>
    </location>
</feature>
<feature type="compositionally biased region" description="Basic and acidic residues" evidence="2">
    <location>
        <begin position="156"/>
        <end position="189"/>
    </location>
</feature>
<dbReference type="PANTHER" id="PTHR12072:SF5">
    <property type="entry name" value="CWF19-LIKE PROTEIN 2"/>
    <property type="match status" value="1"/>
</dbReference>
<reference evidence="5" key="1">
    <citation type="journal article" date="2023" name="Mol. Biol. Evol.">
        <title>Third-Generation Sequencing Reveals the Adaptive Role of the Epigenome in Three Deep-Sea Polychaetes.</title>
        <authorList>
            <person name="Perez M."/>
            <person name="Aroh O."/>
            <person name="Sun Y."/>
            <person name="Lan Y."/>
            <person name="Juniper S.K."/>
            <person name="Young C.R."/>
            <person name="Angers B."/>
            <person name="Qian P.Y."/>
        </authorList>
    </citation>
    <scope>NUCLEOTIDE SEQUENCE</scope>
    <source>
        <strain evidence="5">P08H-3</strain>
    </source>
</reference>
<dbReference type="InterPro" id="IPR006768">
    <property type="entry name" value="Cwf19-like_C_dom-1"/>
</dbReference>
<comment type="caution">
    <text evidence="5">The sequence shown here is derived from an EMBL/GenBank/DDBJ whole genome shotgun (WGS) entry which is preliminary data.</text>
</comment>
<name>A0AAD9NHD8_9ANNE</name>
<evidence type="ECO:0000313" key="6">
    <source>
        <dbReference type="Proteomes" id="UP001208570"/>
    </source>
</evidence>
<dbReference type="SUPFAM" id="SSF54197">
    <property type="entry name" value="HIT-like"/>
    <property type="match status" value="1"/>
</dbReference>
<proteinExistence type="inferred from homology"/>
<dbReference type="InterPro" id="IPR040194">
    <property type="entry name" value="Cwf19-like"/>
</dbReference>
<organism evidence="5 6">
    <name type="scientific">Paralvinella palmiformis</name>
    <dbReference type="NCBI Taxonomy" id="53620"/>
    <lineage>
        <taxon>Eukaryota</taxon>
        <taxon>Metazoa</taxon>
        <taxon>Spiralia</taxon>
        <taxon>Lophotrochozoa</taxon>
        <taxon>Annelida</taxon>
        <taxon>Polychaeta</taxon>
        <taxon>Sedentaria</taxon>
        <taxon>Canalipalpata</taxon>
        <taxon>Terebellida</taxon>
        <taxon>Terebelliformia</taxon>
        <taxon>Alvinellidae</taxon>
        <taxon>Paralvinella</taxon>
    </lineage>
</organism>
<accession>A0AAD9NHD8</accession>
<feature type="compositionally biased region" description="Low complexity" evidence="2">
    <location>
        <begin position="484"/>
        <end position="515"/>
    </location>
</feature>
<dbReference type="Gene3D" id="3.30.428.10">
    <property type="entry name" value="HIT-like"/>
    <property type="match status" value="1"/>
</dbReference>
<feature type="compositionally biased region" description="Basic and acidic residues" evidence="2">
    <location>
        <begin position="313"/>
        <end position="333"/>
    </location>
</feature>
<feature type="domain" description="Cwf19-like C-terminal" evidence="4">
    <location>
        <begin position="697"/>
        <end position="817"/>
    </location>
</feature>
<feature type="region of interest" description="Disordered" evidence="2">
    <location>
        <begin position="592"/>
        <end position="627"/>
    </location>
</feature>
<feature type="compositionally biased region" description="Basic and acidic residues" evidence="2">
    <location>
        <begin position="346"/>
        <end position="386"/>
    </location>
</feature>
<evidence type="ECO:0000256" key="1">
    <source>
        <dbReference type="ARBA" id="ARBA00006795"/>
    </source>
</evidence>
<feature type="region of interest" description="Disordered" evidence="2">
    <location>
        <begin position="268"/>
        <end position="517"/>
    </location>
</feature>
<dbReference type="GO" id="GO:0000398">
    <property type="term" value="P:mRNA splicing, via spliceosome"/>
    <property type="evidence" value="ECO:0007669"/>
    <property type="project" value="TreeGrafter"/>
</dbReference>
<evidence type="ECO:0000256" key="2">
    <source>
        <dbReference type="SAM" id="MobiDB-lite"/>
    </source>
</evidence>
<evidence type="ECO:0000313" key="5">
    <source>
        <dbReference type="EMBL" id="KAK2168653.1"/>
    </source>
</evidence>
<dbReference type="InterPro" id="IPR006767">
    <property type="entry name" value="Cwf19-like_C_dom-2"/>
</dbReference>
<dbReference type="AlphaFoldDB" id="A0AAD9NHD8"/>
<comment type="similarity">
    <text evidence="1">Belongs to the CWF19 family.</text>
</comment>
<dbReference type="InterPro" id="IPR036265">
    <property type="entry name" value="HIT-like_sf"/>
</dbReference>
<feature type="compositionally biased region" description="Basic and acidic residues" evidence="2">
    <location>
        <begin position="468"/>
        <end position="481"/>
    </location>
</feature>
<evidence type="ECO:0000259" key="3">
    <source>
        <dbReference type="Pfam" id="PF04676"/>
    </source>
</evidence>